<dbReference type="InterPro" id="IPR020449">
    <property type="entry name" value="Tscrpt_reg_AraC-type_HTH"/>
</dbReference>
<dbReference type="PROSITE" id="PS00041">
    <property type="entry name" value="HTH_ARAC_FAMILY_1"/>
    <property type="match status" value="1"/>
</dbReference>
<dbReference type="SMART" id="SM00342">
    <property type="entry name" value="HTH_ARAC"/>
    <property type="match status" value="1"/>
</dbReference>
<gene>
    <name evidence="5" type="primary">yesS_1</name>
    <name evidence="5" type="ORF">GMA8713_00034</name>
</gene>
<dbReference type="PROSITE" id="PS01124">
    <property type="entry name" value="HTH_ARAC_FAMILY_2"/>
    <property type="match status" value="1"/>
</dbReference>
<reference evidence="6" key="1">
    <citation type="submission" date="2016-02" db="EMBL/GenBank/DDBJ databases">
        <authorList>
            <person name="Rodrigo-Torres Lidia"/>
            <person name="Arahal R.David."/>
        </authorList>
    </citation>
    <scope>NUCLEOTIDE SEQUENCE [LARGE SCALE GENOMIC DNA]</scope>
    <source>
        <strain evidence="6">CECT 8713</strain>
    </source>
</reference>
<feature type="domain" description="HTH araC/xylS-type" evidence="4">
    <location>
        <begin position="195"/>
        <end position="293"/>
    </location>
</feature>
<evidence type="ECO:0000259" key="4">
    <source>
        <dbReference type="PROSITE" id="PS01124"/>
    </source>
</evidence>
<accession>A0A128ESK9</accession>
<evidence type="ECO:0000313" key="6">
    <source>
        <dbReference type="Proteomes" id="UP000073601"/>
    </source>
</evidence>
<dbReference type="InterPro" id="IPR018060">
    <property type="entry name" value="HTH_AraC"/>
</dbReference>
<evidence type="ECO:0000256" key="3">
    <source>
        <dbReference type="ARBA" id="ARBA00023163"/>
    </source>
</evidence>
<keyword evidence="1" id="KW-0805">Transcription regulation</keyword>
<evidence type="ECO:0000313" key="5">
    <source>
        <dbReference type="EMBL" id="CZF77134.1"/>
    </source>
</evidence>
<keyword evidence="6" id="KW-1185">Reference proteome</keyword>
<keyword evidence="3" id="KW-0804">Transcription</keyword>
<dbReference type="GO" id="GO:0043565">
    <property type="term" value="F:sequence-specific DNA binding"/>
    <property type="evidence" value="ECO:0007669"/>
    <property type="project" value="InterPro"/>
</dbReference>
<evidence type="ECO:0000256" key="1">
    <source>
        <dbReference type="ARBA" id="ARBA00023015"/>
    </source>
</evidence>
<dbReference type="RefSeq" id="WP_062704556.1">
    <property type="nucleotide sequence ID" value="NZ_CAWRCI010000001.1"/>
</dbReference>
<dbReference type="InterPro" id="IPR009057">
    <property type="entry name" value="Homeodomain-like_sf"/>
</dbReference>
<dbReference type="PANTHER" id="PTHR43280:SF27">
    <property type="entry name" value="TRANSCRIPTIONAL REGULATOR MTLR"/>
    <property type="match status" value="1"/>
</dbReference>
<dbReference type="InterPro" id="IPR018062">
    <property type="entry name" value="HTH_AraC-typ_CS"/>
</dbReference>
<dbReference type="OrthoDB" id="9816011at2"/>
<sequence>MRPTIERVQKDVSPSWHFVDYQCTTSKLGMQCDWHYHDEIELVLYHDPHYVAPGKIIIDDYVGEAAHGYAYLTGPGLPHMLTRVASTATPERPSSSHVLWFDQSWIQSLVVTVPALSAVSDMLVRANKGLMLSKATFDALYPLMNGASQLKPAAQFVRVVEILMLLCEDKSAQTLTSRPFCFYVAKDTPILDKLEKAQQFIADNYDAQISVQDICRHLHMSESSVYRMFEKHFADSFSDHLKNYRLGKACEMLVRSNIPVSVVAERVGFSNLSNFNRQFKTTKGMTPSGFRKLFG</sequence>
<dbReference type="AlphaFoldDB" id="A0A128ESK9"/>
<dbReference type="SUPFAM" id="SSF46689">
    <property type="entry name" value="Homeodomain-like"/>
    <property type="match status" value="2"/>
</dbReference>
<dbReference type="GO" id="GO:0003700">
    <property type="term" value="F:DNA-binding transcription factor activity"/>
    <property type="evidence" value="ECO:0007669"/>
    <property type="project" value="InterPro"/>
</dbReference>
<protein>
    <submittedName>
        <fullName evidence="5">HTH-type transcriptional regulator YesS</fullName>
    </submittedName>
</protein>
<proteinExistence type="predicted"/>
<keyword evidence="2" id="KW-0238">DNA-binding</keyword>
<evidence type="ECO:0000256" key="2">
    <source>
        <dbReference type="ARBA" id="ARBA00023125"/>
    </source>
</evidence>
<dbReference type="Proteomes" id="UP000073601">
    <property type="component" value="Unassembled WGS sequence"/>
</dbReference>
<dbReference type="EMBL" id="FIZY01000001">
    <property type="protein sequence ID" value="CZF77134.1"/>
    <property type="molecule type" value="Genomic_DNA"/>
</dbReference>
<dbReference type="PANTHER" id="PTHR43280">
    <property type="entry name" value="ARAC-FAMILY TRANSCRIPTIONAL REGULATOR"/>
    <property type="match status" value="1"/>
</dbReference>
<name>A0A128ESK9_9GAMM</name>
<dbReference type="Gene3D" id="1.10.10.60">
    <property type="entry name" value="Homeodomain-like"/>
    <property type="match status" value="2"/>
</dbReference>
<dbReference type="Pfam" id="PF12833">
    <property type="entry name" value="HTH_18"/>
    <property type="match status" value="1"/>
</dbReference>
<dbReference type="PRINTS" id="PR00032">
    <property type="entry name" value="HTHARAC"/>
</dbReference>
<organism evidence="5 6">
    <name type="scientific">Grimontia marina</name>
    <dbReference type="NCBI Taxonomy" id="646534"/>
    <lineage>
        <taxon>Bacteria</taxon>
        <taxon>Pseudomonadati</taxon>
        <taxon>Pseudomonadota</taxon>
        <taxon>Gammaproteobacteria</taxon>
        <taxon>Vibrionales</taxon>
        <taxon>Vibrionaceae</taxon>
        <taxon>Grimontia</taxon>
    </lineage>
</organism>